<gene>
    <name evidence="2" type="ORF">F506_10625</name>
</gene>
<dbReference type="EMBL" id="CP011409">
    <property type="protein sequence ID" value="AKZ63062.1"/>
    <property type="molecule type" value="Genomic_DNA"/>
</dbReference>
<evidence type="ECO:0000313" key="2">
    <source>
        <dbReference type="EMBL" id="AKZ63062.1"/>
    </source>
</evidence>
<feature type="domain" description="BioF2-like acetyltransferase" evidence="1">
    <location>
        <begin position="195"/>
        <end position="342"/>
    </location>
</feature>
<accession>A0ABM5V0V1</accession>
<name>A0ABM5V0V1_9BURK</name>
<dbReference type="SUPFAM" id="SSF55729">
    <property type="entry name" value="Acyl-CoA N-acyltransferases (Nat)"/>
    <property type="match status" value="1"/>
</dbReference>
<protein>
    <recommendedName>
        <fullName evidence="1">BioF2-like acetyltransferase domain-containing protein</fullName>
    </recommendedName>
</protein>
<dbReference type="Gene3D" id="3.40.630.30">
    <property type="match status" value="1"/>
</dbReference>
<proteinExistence type="predicted"/>
<organism evidence="2 3">
    <name type="scientific">Herbaspirillum hiltneri N3</name>
    <dbReference type="NCBI Taxonomy" id="1262470"/>
    <lineage>
        <taxon>Bacteria</taxon>
        <taxon>Pseudomonadati</taxon>
        <taxon>Pseudomonadota</taxon>
        <taxon>Betaproteobacteria</taxon>
        <taxon>Burkholderiales</taxon>
        <taxon>Oxalobacteraceae</taxon>
        <taxon>Herbaspirillum</taxon>
    </lineage>
</organism>
<dbReference type="Pfam" id="PF13480">
    <property type="entry name" value="Acetyltransf_6"/>
    <property type="match status" value="1"/>
</dbReference>
<reference evidence="3" key="1">
    <citation type="journal article" date="2015" name="Genome Announc.">
        <title>Complete Genome Sequence of Herbaspirillum hiltneri N3 (DSM 17495), Isolated from Surface-Sterilized Wheat Roots.</title>
        <authorList>
            <person name="Guizelini D."/>
            <person name="Saizaki P.M."/>
            <person name="Coimbra N.A."/>
            <person name="Weiss V.A."/>
            <person name="Faoro H."/>
            <person name="Sfeir M.Z."/>
            <person name="Baura V.A."/>
            <person name="Monteiro R.A."/>
            <person name="Chubatsu L.S."/>
            <person name="Souza E.M."/>
            <person name="Cruz L.M."/>
            <person name="Pedrosa F.O."/>
            <person name="Raittz R.T."/>
            <person name="Marchaukoski J.N."/>
            <person name="Steffens M.B."/>
        </authorList>
    </citation>
    <scope>NUCLEOTIDE SEQUENCE [LARGE SCALE GENOMIC DNA]</scope>
    <source>
        <strain evidence="3">N3</strain>
    </source>
</reference>
<evidence type="ECO:0000259" key="1">
    <source>
        <dbReference type="Pfam" id="PF13480"/>
    </source>
</evidence>
<sequence>MQGNQTDTRGNDGATAALTLATIHSDAELMALTPEWEALCAALPLQHPFAGPDWNLHWWRHLRARRLLIHDRLHTFVLRDACGKLVAVAPMMISVRPGLGAFGVKVLQFFGADPNITEVRGLICHPDHSDAALAALQTYLLAHRHLWDWIEWQGLSPDQARQLSSPGIAQPTARVMCYRPLPSDWDTLKGSLSRNMKEAIRKCFNSLRRDGLQHTFEVVGRPVDVAAALSDFYRLHALRAGRDEGVPHADTFRSRKSRVFFSEHAMMLAREDRLRIFRLRIGGKVAATRIGFVLDDQLYLYYSGYDPRWSAYSIMTTLVIETMRWAIAQGFRSVNLSTGRDRSKLRWQPQEKVLHNAIQISPRTRSALLFNAYTRLRSYPLMHHFSRKK</sequence>
<dbReference type="InterPro" id="IPR038740">
    <property type="entry name" value="BioF2-like_GNAT_dom"/>
</dbReference>
<evidence type="ECO:0000313" key="3">
    <source>
        <dbReference type="Proteomes" id="UP000063429"/>
    </source>
</evidence>
<dbReference type="RefSeq" id="WP_053197288.1">
    <property type="nucleotide sequence ID" value="NZ_CP011409.1"/>
</dbReference>
<keyword evidence="3" id="KW-1185">Reference proteome</keyword>
<dbReference type="InterPro" id="IPR016181">
    <property type="entry name" value="Acyl_CoA_acyltransferase"/>
</dbReference>
<dbReference type="Proteomes" id="UP000063429">
    <property type="component" value="Chromosome"/>
</dbReference>